<protein>
    <submittedName>
        <fullName evidence="1">Uncharacterized protein</fullName>
    </submittedName>
</protein>
<reference evidence="1 2" key="1">
    <citation type="journal article" date="2017" name="Nat. Microbiol.">
        <title>Natural product diversity associated with the nematode symbionts Photorhabdus and Xenorhabdus.</title>
        <authorList>
            <person name="Tobias N.J."/>
            <person name="Wolff H."/>
            <person name="Djahanschiri B."/>
            <person name="Grundmann F."/>
            <person name="Kronenwerth M."/>
            <person name="Shi Y.M."/>
            <person name="Simonyi S."/>
            <person name="Grun P."/>
            <person name="Shapiro-Ilan D."/>
            <person name="Pidot S.J."/>
            <person name="Stinear T.P."/>
            <person name="Ebersberger I."/>
            <person name="Bode H.B."/>
        </authorList>
    </citation>
    <scope>NUCLEOTIDE SEQUENCE [LARGE SCALE GENOMIC DNA]</scope>
    <source>
        <strain evidence="1 2">DSM 17908</strain>
    </source>
</reference>
<evidence type="ECO:0000313" key="2">
    <source>
        <dbReference type="Proteomes" id="UP000224607"/>
    </source>
</evidence>
<name>A0A2G0NPR0_9GAMM</name>
<dbReference type="Proteomes" id="UP000224607">
    <property type="component" value="Unassembled WGS sequence"/>
</dbReference>
<evidence type="ECO:0000313" key="1">
    <source>
        <dbReference type="EMBL" id="PHM36733.1"/>
    </source>
</evidence>
<organism evidence="1 2">
    <name type="scientific">Xenorhabdus mauleonii</name>
    <dbReference type="NCBI Taxonomy" id="351675"/>
    <lineage>
        <taxon>Bacteria</taxon>
        <taxon>Pseudomonadati</taxon>
        <taxon>Pseudomonadota</taxon>
        <taxon>Gammaproteobacteria</taxon>
        <taxon>Enterobacterales</taxon>
        <taxon>Morganellaceae</taxon>
        <taxon>Xenorhabdus</taxon>
    </lineage>
</organism>
<gene>
    <name evidence="1" type="ORF">Xmau_04096</name>
</gene>
<proteinExistence type="predicted"/>
<sequence>MVCQLATAVSQVQLARQFTGQQAVGKVAVTGQDFIIRRGEVIDDAVGMGVVYLPLCDN</sequence>
<dbReference type="EMBL" id="NITY01000025">
    <property type="protein sequence ID" value="PHM36733.1"/>
    <property type="molecule type" value="Genomic_DNA"/>
</dbReference>
<accession>A0A2G0NPR0</accession>
<comment type="caution">
    <text evidence="1">The sequence shown here is derived from an EMBL/GenBank/DDBJ whole genome shotgun (WGS) entry which is preliminary data.</text>
</comment>
<keyword evidence="2" id="KW-1185">Reference proteome</keyword>